<organism evidence="1">
    <name type="scientific">Pseudomonas aeruginosa</name>
    <dbReference type="NCBI Taxonomy" id="287"/>
    <lineage>
        <taxon>Bacteria</taxon>
        <taxon>Pseudomonadati</taxon>
        <taxon>Pseudomonadota</taxon>
        <taxon>Gammaproteobacteria</taxon>
        <taxon>Pseudomonadales</taxon>
        <taxon>Pseudomonadaceae</taxon>
        <taxon>Pseudomonas</taxon>
    </lineage>
</organism>
<dbReference type="RefSeq" id="WP_023113710.1">
    <property type="nucleotide sequence ID" value="NZ_CP039749.1"/>
</dbReference>
<name>A0A5E5RC87_PSEAI</name>
<proteinExistence type="predicted"/>
<protein>
    <submittedName>
        <fullName evidence="1">Uncharacterized protein</fullName>
    </submittedName>
</protein>
<sequence length="361" mass="39041">MSSTQHQLIEQCATRLRGIVEALDNIHDTSPHRWSTDLDDVHSSAESLLALIKDQAPTQVAQDLAGAALAQAEQATADDYEEVLADHRRLVRELDVLLNGEEGAAKQASLCDLVGQVSAIVRERRVPLLSPSQAEAERLCEAYERGYGDGQNNPNGYSDKKERDACVNELLKQPSTVQAEAERPTYECTMGVGGGDGNLFVHGDRASIKAAQHIVLERDAALANVDALAVQVLKLGGTISFAHHRTDQAGQVPQAWLDVQAERRRQVEAEGWTPEHDDEHSHGQMARAAACYALAGSSAPNDGTAALLVSLAWPWDQQWWKPTSARRDLVKACALALAEIERLDRAGISQSPQPGATTASS</sequence>
<accession>A0A5E5RC87</accession>
<dbReference type="EMBL" id="LR700248">
    <property type="protein sequence ID" value="VVH84924.1"/>
    <property type="molecule type" value="Genomic_DNA"/>
</dbReference>
<reference evidence="1" key="1">
    <citation type="submission" date="2019-09" db="EMBL/GenBank/DDBJ databases">
        <authorList>
            <person name="Gross C."/>
            <person name="Bohn E."/>
        </authorList>
    </citation>
    <scope>NUCLEOTIDE SEQUENCE</scope>
    <source>
        <strain evidence="1">ID40</strain>
    </source>
</reference>
<gene>
    <name evidence="1" type="ORF">TUEID40_06144</name>
</gene>
<dbReference type="AlphaFoldDB" id="A0A5E5RC87"/>
<evidence type="ECO:0000313" key="1">
    <source>
        <dbReference type="EMBL" id="VVH84924.1"/>
    </source>
</evidence>